<comment type="similarity">
    <text evidence="1 3">Belongs to the short-chain dehydrogenases/reductases (SDR) family.</text>
</comment>
<evidence type="ECO:0000256" key="2">
    <source>
        <dbReference type="ARBA" id="ARBA00023002"/>
    </source>
</evidence>
<dbReference type="GO" id="GO:0016491">
    <property type="term" value="F:oxidoreductase activity"/>
    <property type="evidence" value="ECO:0007669"/>
    <property type="project" value="UniProtKB-KW"/>
</dbReference>
<evidence type="ECO:0000313" key="4">
    <source>
        <dbReference type="EMBL" id="MBO8427042.1"/>
    </source>
</evidence>
<dbReference type="PRINTS" id="PR00080">
    <property type="entry name" value="SDRFAMILY"/>
</dbReference>
<dbReference type="PRINTS" id="PR00081">
    <property type="entry name" value="GDHRDH"/>
</dbReference>
<proteinExistence type="inferred from homology"/>
<name>A0A9D9GWP2_9BACL</name>
<organism evidence="4 5">
    <name type="scientific">Candidatus Onthovivens merdipullorum</name>
    <dbReference type="NCBI Taxonomy" id="2840889"/>
    <lineage>
        <taxon>Bacteria</taxon>
        <taxon>Bacillati</taxon>
        <taxon>Bacillota</taxon>
        <taxon>Bacilli</taxon>
        <taxon>Bacillales</taxon>
        <taxon>Candidatus Onthovivens</taxon>
    </lineage>
</organism>
<dbReference type="AlphaFoldDB" id="A0A9D9GWP2"/>
<dbReference type="InterPro" id="IPR002347">
    <property type="entry name" value="SDR_fam"/>
</dbReference>
<evidence type="ECO:0000256" key="1">
    <source>
        <dbReference type="ARBA" id="ARBA00006484"/>
    </source>
</evidence>
<dbReference type="Pfam" id="PF00106">
    <property type="entry name" value="adh_short"/>
    <property type="match status" value="1"/>
</dbReference>
<protein>
    <submittedName>
        <fullName evidence="4">SDR family oxidoreductase</fullName>
    </submittedName>
</protein>
<dbReference type="EMBL" id="JADIMY010000010">
    <property type="protein sequence ID" value="MBO8427042.1"/>
    <property type="molecule type" value="Genomic_DNA"/>
</dbReference>
<gene>
    <name evidence="4" type="ORF">IAC58_00565</name>
</gene>
<comment type="caution">
    <text evidence="4">The sequence shown here is derived from an EMBL/GenBank/DDBJ whole genome shotgun (WGS) entry which is preliminary data.</text>
</comment>
<reference evidence="4" key="1">
    <citation type="submission" date="2020-10" db="EMBL/GenBank/DDBJ databases">
        <authorList>
            <person name="Gilroy R."/>
        </authorList>
    </citation>
    <scope>NUCLEOTIDE SEQUENCE</scope>
    <source>
        <strain evidence="4">11159</strain>
    </source>
</reference>
<dbReference type="Proteomes" id="UP000823613">
    <property type="component" value="Unassembled WGS sequence"/>
</dbReference>
<reference evidence="4" key="2">
    <citation type="journal article" date="2021" name="PeerJ">
        <title>Extensive microbial diversity within the chicken gut microbiome revealed by metagenomics and culture.</title>
        <authorList>
            <person name="Gilroy R."/>
            <person name="Ravi A."/>
            <person name="Getino M."/>
            <person name="Pursley I."/>
            <person name="Horton D.L."/>
            <person name="Alikhan N.F."/>
            <person name="Baker D."/>
            <person name="Gharbi K."/>
            <person name="Hall N."/>
            <person name="Watson M."/>
            <person name="Adriaenssens E.M."/>
            <person name="Foster-Nyarko E."/>
            <person name="Jarju S."/>
            <person name="Secka A."/>
            <person name="Antonio M."/>
            <person name="Oren A."/>
            <person name="Chaudhuri R.R."/>
            <person name="La Ragione R."/>
            <person name="Hildebrand F."/>
            <person name="Pallen M.J."/>
        </authorList>
    </citation>
    <scope>NUCLEOTIDE SEQUENCE</scope>
    <source>
        <strain evidence="4">11159</strain>
    </source>
</reference>
<keyword evidence="2" id="KW-0560">Oxidoreductase</keyword>
<accession>A0A9D9GWP2</accession>
<evidence type="ECO:0000256" key="3">
    <source>
        <dbReference type="RuleBase" id="RU000363"/>
    </source>
</evidence>
<dbReference type="PANTHER" id="PTHR42901:SF1">
    <property type="entry name" value="ALCOHOL DEHYDROGENASE"/>
    <property type="match status" value="1"/>
</dbReference>
<dbReference type="PANTHER" id="PTHR42901">
    <property type="entry name" value="ALCOHOL DEHYDROGENASE"/>
    <property type="match status" value="1"/>
</dbReference>
<evidence type="ECO:0000313" key="5">
    <source>
        <dbReference type="Proteomes" id="UP000823613"/>
    </source>
</evidence>
<sequence>MNKLCLITGATGGIGKALANVYASHNYDLFLTSTSIDKLNKLKEEILQKYKINIFVFEANLNNIDSYLFIYEEVQKLNLKADVLINNAGFGDFGEFYKLDLNKVNELLNVNIIALTNLTHLFIKDMIKNKSGKIVNVGSIASFFSGPYLSTYYASKNYVLSFSEAIDYEVKKYGVRVLTLCPGTINTGFEKRANLNNSRLFKVLIPIEPNKLAKYAYKKINKNKRIILCGLLYKFLMVVSKITPRFIVLRIITKIQKSRF</sequence>
<dbReference type="InterPro" id="IPR036291">
    <property type="entry name" value="NAD(P)-bd_dom_sf"/>
</dbReference>
<dbReference type="PIRSF" id="PIRSF000126">
    <property type="entry name" value="11-beta-HSD1"/>
    <property type="match status" value="1"/>
</dbReference>
<dbReference type="Gene3D" id="3.40.50.720">
    <property type="entry name" value="NAD(P)-binding Rossmann-like Domain"/>
    <property type="match status" value="1"/>
</dbReference>
<dbReference type="SUPFAM" id="SSF51735">
    <property type="entry name" value="NAD(P)-binding Rossmann-fold domains"/>
    <property type="match status" value="1"/>
</dbReference>